<dbReference type="EMBL" id="JAIZAY010000003">
    <property type="protein sequence ID" value="KAJ8045163.1"/>
    <property type="molecule type" value="Genomic_DNA"/>
</dbReference>
<proteinExistence type="predicted"/>
<dbReference type="Proteomes" id="UP001152320">
    <property type="component" value="Chromosome 3"/>
</dbReference>
<gene>
    <name evidence="1" type="ORF">HOLleu_08108</name>
</gene>
<sequence length="140" mass="15974">MLQSRAHQEELIGTDYGCQFVKNIRGTQAYWESTLKDLFAMIRQLGILTWFCSFSSADRRWKEIEHKRKSLFQAASIGNCNVALLPAIQTQQQQCLNTGCKMSFTTLSFLTIIQLKRLLTIFIVLRFNSVVGHTCIGCFG</sequence>
<evidence type="ECO:0000313" key="1">
    <source>
        <dbReference type="EMBL" id="KAJ8045163.1"/>
    </source>
</evidence>
<organism evidence="1 2">
    <name type="scientific">Holothuria leucospilota</name>
    <name type="common">Black long sea cucumber</name>
    <name type="synonym">Mertensiothuria leucospilota</name>
    <dbReference type="NCBI Taxonomy" id="206669"/>
    <lineage>
        <taxon>Eukaryota</taxon>
        <taxon>Metazoa</taxon>
        <taxon>Echinodermata</taxon>
        <taxon>Eleutherozoa</taxon>
        <taxon>Echinozoa</taxon>
        <taxon>Holothuroidea</taxon>
        <taxon>Aspidochirotacea</taxon>
        <taxon>Aspidochirotida</taxon>
        <taxon>Holothuriidae</taxon>
        <taxon>Holothuria</taxon>
    </lineage>
</organism>
<name>A0A9Q1HHK8_HOLLE</name>
<reference evidence="1" key="1">
    <citation type="submission" date="2021-10" db="EMBL/GenBank/DDBJ databases">
        <title>Tropical sea cucumber genome reveals ecological adaptation and Cuvierian tubules defense mechanism.</title>
        <authorList>
            <person name="Chen T."/>
        </authorList>
    </citation>
    <scope>NUCLEOTIDE SEQUENCE</scope>
    <source>
        <strain evidence="1">Nanhai2018</strain>
        <tissue evidence="1">Muscle</tissue>
    </source>
</reference>
<keyword evidence="2" id="KW-1185">Reference proteome</keyword>
<accession>A0A9Q1HHK8</accession>
<evidence type="ECO:0000313" key="2">
    <source>
        <dbReference type="Proteomes" id="UP001152320"/>
    </source>
</evidence>
<protein>
    <submittedName>
        <fullName evidence="1">Uncharacterized protein</fullName>
    </submittedName>
</protein>
<dbReference type="AlphaFoldDB" id="A0A9Q1HHK8"/>
<comment type="caution">
    <text evidence="1">The sequence shown here is derived from an EMBL/GenBank/DDBJ whole genome shotgun (WGS) entry which is preliminary data.</text>
</comment>
<dbReference type="OrthoDB" id="416437at2759"/>